<accession>A0ABC8XZF1</accession>
<keyword evidence="3" id="KW-1185">Reference proteome</keyword>
<dbReference type="InterPro" id="IPR006566">
    <property type="entry name" value="FBD"/>
</dbReference>
<dbReference type="InterPro" id="IPR001810">
    <property type="entry name" value="F-box_dom"/>
</dbReference>
<feature type="domain" description="F-box" evidence="1">
    <location>
        <begin position="88"/>
        <end position="124"/>
    </location>
</feature>
<evidence type="ECO:0000259" key="1">
    <source>
        <dbReference type="PROSITE" id="PS50181"/>
    </source>
</evidence>
<dbReference type="Proteomes" id="UP001497457">
    <property type="component" value="Chromosome 15b"/>
</dbReference>
<reference evidence="2 3" key="2">
    <citation type="submission" date="2024-10" db="EMBL/GenBank/DDBJ databases">
        <authorList>
            <person name="Ryan C."/>
        </authorList>
    </citation>
    <scope>NUCLEOTIDE SEQUENCE [LARGE SCALE GENOMIC DNA]</scope>
</reference>
<dbReference type="AlphaFoldDB" id="A0ABC8XZF1"/>
<dbReference type="SUPFAM" id="SSF52047">
    <property type="entry name" value="RNI-like"/>
    <property type="match status" value="1"/>
</dbReference>
<dbReference type="PROSITE" id="PS50181">
    <property type="entry name" value="FBOX"/>
    <property type="match status" value="1"/>
</dbReference>
<proteinExistence type="predicted"/>
<dbReference type="EMBL" id="OZ075125">
    <property type="protein sequence ID" value="CAL4933660.1"/>
    <property type="molecule type" value="Genomic_DNA"/>
</dbReference>
<dbReference type="InterPro" id="IPR055411">
    <property type="entry name" value="LRR_FXL15/At3g58940/PEG3-like"/>
</dbReference>
<organism evidence="2 3">
    <name type="scientific">Urochloa decumbens</name>
    <dbReference type="NCBI Taxonomy" id="240449"/>
    <lineage>
        <taxon>Eukaryota</taxon>
        <taxon>Viridiplantae</taxon>
        <taxon>Streptophyta</taxon>
        <taxon>Embryophyta</taxon>
        <taxon>Tracheophyta</taxon>
        <taxon>Spermatophyta</taxon>
        <taxon>Magnoliopsida</taxon>
        <taxon>Liliopsida</taxon>
        <taxon>Poales</taxon>
        <taxon>Poaceae</taxon>
        <taxon>PACMAD clade</taxon>
        <taxon>Panicoideae</taxon>
        <taxon>Panicodae</taxon>
        <taxon>Paniceae</taxon>
        <taxon>Melinidinae</taxon>
        <taxon>Urochloa</taxon>
    </lineage>
</organism>
<dbReference type="SMART" id="SM00256">
    <property type="entry name" value="FBOX"/>
    <property type="match status" value="1"/>
</dbReference>
<sequence>MANFAAPFPLHSDPRRRGVDPHEREALFGRELTYFFHALPDLPVGVDPHEREALFGRELTYIYHALPDPPVYADGDLCVLLDDDGGGVDRLSLLPDKLLGDIVSRLPIKDAARTAVLSRRWRPIWRATPLVLVDTHLLPAGDDVIPEHLDRASSSAVADAVSCILAAHPGPFSCVRLTCCYMDEHRAQVVRWLKHLVKGSVKDLFLINRPWPLEVAPIPSTLFSMTELTCLYLGFWRFPDTTGLLRGAAFPRLRKLGLCSVYIHKQDIEFVLSRSPVLEILCFEGLLFPLHLHLVSNSLRCLQVHGCKLANITVADAPRLERLFLHTYESKGLKNRIKIAHAPALRLFGNFELGKDKLQIVNTIIKARTWANPSVTIPAVKTLDVDVRFGVRNDTKMLPIFLRCFPNVERLHIHSNNTTESNGRLNIKFWQESGAIKPVLSRINLMVFHDFRGEQNEIAFLKFVIEKAPMLRTLMIVYAHGCFGSRHDASSKAKALFAGKRANDRCFLAVCESERGGGALWNLQNGSDFSCPDPFGVLQCSSFGVGHWFV</sequence>
<name>A0ABC8XZF1_9POAL</name>
<dbReference type="SUPFAM" id="SSF81383">
    <property type="entry name" value="F-box domain"/>
    <property type="match status" value="1"/>
</dbReference>
<dbReference type="Gene3D" id="1.20.1280.50">
    <property type="match status" value="1"/>
</dbReference>
<gene>
    <name evidence="2" type="ORF">URODEC1_LOCUS28251</name>
</gene>
<evidence type="ECO:0000313" key="3">
    <source>
        <dbReference type="Proteomes" id="UP001497457"/>
    </source>
</evidence>
<evidence type="ECO:0000313" key="2">
    <source>
        <dbReference type="EMBL" id="CAL4933660.1"/>
    </source>
</evidence>
<dbReference type="Pfam" id="PF00646">
    <property type="entry name" value="F-box"/>
    <property type="match status" value="1"/>
</dbReference>
<dbReference type="InterPro" id="IPR036047">
    <property type="entry name" value="F-box-like_dom_sf"/>
</dbReference>
<dbReference type="InterPro" id="IPR055302">
    <property type="entry name" value="F-box_dom-containing"/>
</dbReference>
<dbReference type="InterPro" id="IPR053781">
    <property type="entry name" value="F-box_AtFBL13-like"/>
</dbReference>
<dbReference type="CDD" id="cd22160">
    <property type="entry name" value="F-box_AtFBL13-like"/>
    <property type="match status" value="1"/>
</dbReference>
<dbReference type="Pfam" id="PF24758">
    <property type="entry name" value="LRR_At5g56370"/>
    <property type="match status" value="1"/>
</dbReference>
<dbReference type="Pfam" id="PF08387">
    <property type="entry name" value="FBD"/>
    <property type="match status" value="1"/>
</dbReference>
<reference evidence="3" key="1">
    <citation type="submission" date="2024-06" db="EMBL/GenBank/DDBJ databases">
        <authorList>
            <person name="Ryan C."/>
        </authorList>
    </citation>
    <scope>NUCLEOTIDE SEQUENCE [LARGE SCALE GENOMIC DNA]</scope>
</reference>
<dbReference type="PANTHER" id="PTHR32141:SF119">
    <property type="entry name" value="F-BOX DOMAIN-CONTAINING PROTEIN"/>
    <property type="match status" value="1"/>
</dbReference>
<dbReference type="PANTHER" id="PTHR32141">
    <property type="match status" value="1"/>
</dbReference>
<protein>
    <recommendedName>
        <fullName evidence="1">F-box domain-containing protein</fullName>
    </recommendedName>
</protein>